<reference evidence="1 2" key="1">
    <citation type="submission" date="2021-12" db="EMBL/GenBank/DDBJ databases">
        <title>Discovery of the Pendulisporaceae a myxobacterial family with distinct sporulation behavior and unique specialized metabolism.</title>
        <authorList>
            <person name="Garcia R."/>
            <person name="Popoff A."/>
            <person name="Bader C.D."/>
            <person name="Loehr J."/>
            <person name="Walesch S."/>
            <person name="Walt C."/>
            <person name="Boldt J."/>
            <person name="Bunk B."/>
            <person name="Haeckl F.J.F.P.J."/>
            <person name="Gunesch A.P."/>
            <person name="Birkelbach J."/>
            <person name="Nuebel U."/>
            <person name="Pietschmann T."/>
            <person name="Bach T."/>
            <person name="Mueller R."/>
        </authorList>
    </citation>
    <scope>NUCLEOTIDE SEQUENCE [LARGE SCALE GENOMIC DNA]</scope>
    <source>
        <strain evidence="1 2">MSr11954</strain>
    </source>
</reference>
<dbReference type="EMBL" id="CP089984">
    <property type="protein sequence ID" value="WXB13659.1"/>
    <property type="molecule type" value="Genomic_DNA"/>
</dbReference>
<protein>
    <submittedName>
        <fullName evidence="1">Uncharacterized protein</fullName>
    </submittedName>
</protein>
<organism evidence="1 2">
    <name type="scientific">Pendulispora albinea</name>
    <dbReference type="NCBI Taxonomy" id="2741071"/>
    <lineage>
        <taxon>Bacteria</taxon>
        <taxon>Pseudomonadati</taxon>
        <taxon>Myxococcota</taxon>
        <taxon>Myxococcia</taxon>
        <taxon>Myxococcales</taxon>
        <taxon>Sorangiineae</taxon>
        <taxon>Pendulisporaceae</taxon>
        <taxon>Pendulispora</taxon>
    </lineage>
</organism>
<accession>A0ABZ2LRV2</accession>
<dbReference type="RefSeq" id="WP_394823273.1">
    <property type="nucleotide sequence ID" value="NZ_CP089984.1"/>
</dbReference>
<keyword evidence="2" id="KW-1185">Reference proteome</keyword>
<sequence length="99" mass="11455">MSDKFSRLIFEYGFDDRDEYETPLRGYRSHVWVELIDGSKHRVTFFDTIRLQQELQQEMANGRGFFAEPGLIVLNEVTREAMEAAARTLANEGFFDGAV</sequence>
<name>A0ABZ2LRV2_9BACT</name>
<evidence type="ECO:0000313" key="2">
    <source>
        <dbReference type="Proteomes" id="UP001370348"/>
    </source>
</evidence>
<evidence type="ECO:0000313" key="1">
    <source>
        <dbReference type="EMBL" id="WXB13659.1"/>
    </source>
</evidence>
<dbReference type="Proteomes" id="UP001370348">
    <property type="component" value="Chromosome"/>
</dbReference>
<proteinExistence type="predicted"/>
<gene>
    <name evidence="1" type="ORF">LZC94_38220</name>
</gene>